<comment type="caution">
    <text evidence="4">The sequence shown here is derived from an EMBL/GenBank/DDBJ whole genome shotgun (WGS) entry which is preliminary data.</text>
</comment>
<evidence type="ECO:0000313" key="5">
    <source>
        <dbReference type="Proteomes" id="UP001174694"/>
    </source>
</evidence>
<protein>
    <submittedName>
        <fullName evidence="4">Carboxypeptidase</fullName>
    </submittedName>
</protein>
<proteinExistence type="predicted"/>
<keyword evidence="1" id="KW-0560">Oxidoreductase</keyword>
<reference evidence="4" key="1">
    <citation type="submission" date="2022-07" db="EMBL/GenBank/DDBJ databases">
        <title>Fungi with potential for degradation of polypropylene.</title>
        <authorList>
            <person name="Gostincar C."/>
        </authorList>
    </citation>
    <scope>NUCLEOTIDE SEQUENCE</scope>
    <source>
        <strain evidence="4">EXF-13308</strain>
    </source>
</reference>
<evidence type="ECO:0000256" key="2">
    <source>
        <dbReference type="ARBA" id="ARBA00023027"/>
    </source>
</evidence>
<dbReference type="GO" id="GO:0004180">
    <property type="term" value="F:carboxypeptidase activity"/>
    <property type="evidence" value="ECO:0007669"/>
    <property type="project" value="UniProtKB-KW"/>
</dbReference>
<organism evidence="4 5">
    <name type="scientific">Pleurostoma richardsiae</name>
    <dbReference type="NCBI Taxonomy" id="41990"/>
    <lineage>
        <taxon>Eukaryota</taxon>
        <taxon>Fungi</taxon>
        <taxon>Dikarya</taxon>
        <taxon>Ascomycota</taxon>
        <taxon>Pezizomycotina</taxon>
        <taxon>Sordariomycetes</taxon>
        <taxon>Sordariomycetidae</taxon>
        <taxon>Calosphaeriales</taxon>
        <taxon>Pleurostomataceae</taxon>
        <taxon>Pleurostoma</taxon>
    </lineage>
</organism>
<sequence length="355" mass="37064">MTIQLVSEPLNPKPTVVYLGTPPTGVASLIAALESRFSLIHHAPKSLDALLADLQDPSSPLSVASAVLRLGTAASTGVPLGWTRSVTALPHPPPALRLLINLGHGLETEDAAGAAASGITVRGTAGGTDATATVGLYLVVAAFRLLGAAERAARSGDPAAFVGAMYRAAEASIDPAGKTVGVIGYGRIGQRTGELLRALGMRICCFRPGARAGSVVEGGAAVYDDLDAMISVVDCVLLACPYTPETHHILNWERIQKMKRGVRIVNIARGACVDEDALIMGVEAGIIGGLGLDVYESEPKPNSKLLALDCATLLPHVGGLSVSSVENHWRDAFQQTERFFYGNNDVIDRSRSTGE</sequence>
<dbReference type="Proteomes" id="UP001174694">
    <property type="component" value="Unassembled WGS sequence"/>
</dbReference>
<dbReference type="PANTHER" id="PTHR10996:SF178">
    <property type="entry name" value="2-HYDROXYACID DEHYDROGENASE YGL185C-RELATED"/>
    <property type="match status" value="1"/>
</dbReference>
<dbReference type="InterPro" id="IPR050223">
    <property type="entry name" value="D-isomer_2-hydroxyacid_DH"/>
</dbReference>
<dbReference type="AlphaFoldDB" id="A0AA38RDA8"/>
<dbReference type="GO" id="GO:0030267">
    <property type="term" value="F:glyoxylate reductase (NADPH) activity"/>
    <property type="evidence" value="ECO:0007669"/>
    <property type="project" value="TreeGrafter"/>
</dbReference>
<gene>
    <name evidence="4" type="ORF">NKR23_g5664</name>
</gene>
<dbReference type="InterPro" id="IPR006140">
    <property type="entry name" value="D-isomer_DH_NAD-bd"/>
</dbReference>
<dbReference type="GO" id="GO:0051287">
    <property type="term" value="F:NAD binding"/>
    <property type="evidence" value="ECO:0007669"/>
    <property type="project" value="InterPro"/>
</dbReference>
<keyword evidence="4" id="KW-0378">Hydrolase</keyword>
<dbReference type="GO" id="GO:0005829">
    <property type="term" value="C:cytosol"/>
    <property type="evidence" value="ECO:0007669"/>
    <property type="project" value="TreeGrafter"/>
</dbReference>
<keyword evidence="4" id="KW-0645">Protease</keyword>
<dbReference type="GO" id="GO:0016618">
    <property type="term" value="F:hydroxypyruvate reductase [NAD(P)H] activity"/>
    <property type="evidence" value="ECO:0007669"/>
    <property type="project" value="TreeGrafter"/>
</dbReference>
<dbReference type="Pfam" id="PF02826">
    <property type="entry name" value="2-Hacid_dh_C"/>
    <property type="match status" value="1"/>
</dbReference>
<accession>A0AA38RDA8</accession>
<keyword evidence="5" id="KW-1185">Reference proteome</keyword>
<dbReference type="EMBL" id="JANBVO010000015">
    <property type="protein sequence ID" value="KAJ9145102.1"/>
    <property type="molecule type" value="Genomic_DNA"/>
</dbReference>
<dbReference type="InterPro" id="IPR036291">
    <property type="entry name" value="NAD(P)-bd_dom_sf"/>
</dbReference>
<dbReference type="SUPFAM" id="SSF51735">
    <property type="entry name" value="NAD(P)-binding Rossmann-fold domains"/>
    <property type="match status" value="1"/>
</dbReference>
<feature type="domain" description="D-isomer specific 2-hydroxyacid dehydrogenase NAD-binding" evidence="3">
    <location>
        <begin position="138"/>
        <end position="318"/>
    </location>
</feature>
<evidence type="ECO:0000259" key="3">
    <source>
        <dbReference type="Pfam" id="PF02826"/>
    </source>
</evidence>
<dbReference type="PANTHER" id="PTHR10996">
    <property type="entry name" value="2-HYDROXYACID DEHYDROGENASE-RELATED"/>
    <property type="match status" value="1"/>
</dbReference>
<keyword evidence="2" id="KW-0520">NAD</keyword>
<dbReference type="Gene3D" id="3.40.50.720">
    <property type="entry name" value="NAD(P)-binding Rossmann-like Domain"/>
    <property type="match status" value="2"/>
</dbReference>
<evidence type="ECO:0000313" key="4">
    <source>
        <dbReference type="EMBL" id="KAJ9145102.1"/>
    </source>
</evidence>
<name>A0AA38RDA8_9PEZI</name>
<evidence type="ECO:0000256" key="1">
    <source>
        <dbReference type="ARBA" id="ARBA00023002"/>
    </source>
</evidence>
<keyword evidence="4" id="KW-0121">Carboxypeptidase</keyword>